<evidence type="ECO:0000256" key="5">
    <source>
        <dbReference type="SAM" id="Phobius"/>
    </source>
</evidence>
<reference evidence="7" key="1">
    <citation type="submission" date="2021-01" db="EMBL/GenBank/DDBJ databases">
        <title>Whole genome shotgun sequence of Cellulomonas pakistanensis NBRC 110800.</title>
        <authorList>
            <person name="Komaki H."/>
            <person name="Tamura T."/>
        </authorList>
    </citation>
    <scope>NUCLEOTIDE SEQUENCE</scope>
    <source>
        <strain evidence="7">NBRC 110800</strain>
    </source>
</reference>
<feature type="transmembrane region" description="Helical" evidence="5">
    <location>
        <begin position="74"/>
        <end position="94"/>
    </location>
</feature>
<accession>A0A919P602</accession>
<gene>
    <name evidence="7" type="ORF">Cpa01nite_02860</name>
</gene>
<feature type="transmembrane region" description="Helical" evidence="5">
    <location>
        <begin position="227"/>
        <end position="248"/>
    </location>
</feature>
<feature type="transmembrane region" description="Helical" evidence="5">
    <location>
        <begin position="140"/>
        <end position="159"/>
    </location>
</feature>
<dbReference type="Gene3D" id="1.20.1250.20">
    <property type="entry name" value="MFS general substrate transporter like domains"/>
    <property type="match status" value="2"/>
</dbReference>
<organism evidence="7 8">
    <name type="scientific">Cellulomonas pakistanensis</name>
    <dbReference type="NCBI Taxonomy" id="992287"/>
    <lineage>
        <taxon>Bacteria</taxon>
        <taxon>Bacillati</taxon>
        <taxon>Actinomycetota</taxon>
        <taxon>Actinomycetes</taxon>
        <taxon>Micrococcales</taxon>
        <taxon>Cellulomonadaceae</taxon>
        <taxon>Cellulomonas</taxon>
    </lineage>
</organism>
<dbReference type="PANTHER" id="PTHR23514">
    <property type="entry name" value="BYPASS OF STOP CODON PROTEIN 6"/>
    <property type="match status" value="1"/>
</dbReference>
<keyword evidence="8" id="KW-1185">Reference proteome</keyword>
<keyword evidence="2 5" id="KW-0812">Transmembrane</keyword>
<feature type="transmembrane region" description="Helical" evidence="5">
    <location>
        <begin position="292"/>
        <end position="311"/>
    </location>
</feature>
<feature type="transmembrane region" description="Helical" evidence="5">
    <location>
        <begin position="48"/>
        <end position="67"/>
    </location>
</feature>
<feature type="transmembrane region" description="Helical" evidence="5">
    <location>
        <begin position="317"/>
        <end position="339"/>
    </location>
</feature>
<feature type="transmembrane region" description="Helical" evidence="5">
    <location>
        <begin position="351"/>
        <end position="371"/>
    </location>
</feature>
<protein>
    <submittedName>
        <fullName evidence="7">MFS transporter</fullName>
    </submittedName>
</protein>
<feature type="transmembrane region" description="Helical" evidence="5">
    <location>
        <begin position="383"/>
        <end position="401"/>
    </location>
</feature>
<dbReference type="InterPro" id="IPR011701">
    <property type="entry name" value="MFS"/>
</dbReference>
<dbReference type="EMBL" id="BONO01000002">
    <property type="protein sequence ID" value="GIG34905.1"/>
    <property type="molecule type" value="Genomic_DNA"/>
</dbReference>
<comment type="caution">
    <text evidence="7">The sequence shown here is derived from an EMBL/GenBank/DDBJ whole genome shotgun (WGS) entry which is preliminary data.</text>
</comment>
<dbReference type="PANTHER" id="PTHR23514:SF13">
    <property type="entry name" value="INNER MEMBRANE PROTEIN YBJJ"/>
    <property type="match status" value="1"/>
</dbReference>
<feature type="domain" description="Major facilitator superfamily (MFS) profile" evidence="6">
    <location>
        <begin position="8"/>
        <end position="406"/>
    </location>
</feature>
<feature type="transmembrane region" description="Helical" evidence="5">
    <location>
        <begin position="165"/>
        <end position="185"/>
    </location>
</feature>
<feature type="transmembrane region" description="Helical" evidence="5">
    <location>
        <begin position="260"/>
        <end position="280"/>
    </location>
</feature>
<dbReference type="CDD" id="cd17393">
    <property type="entry name" value="MFS_MosC_like"/>
    <property type="match status" value="1"/>
</dbReference>
<dbReference type="InterPro" id="IPR036259">
    <property type="entry name" value="MFS_trans_sf"/>
</dbReference>
<sequence length="416" mass="41336">MPADLRARRNALFLLFFLPGLTIASWVTRTPDVRDLVGASTAEMGLILFGLSAGSMVGILSSGALVARRGTRPVMLAGTLAVAAGAAVIGTGAALGSGPVVALGLALFGLGMGGGEIALNVEGAEVERGLGRSTMPAMHGCFSLGTVVGAVAGMVLTAVEFPVVAHLAVVAVAVVLALIPTIRVIPSGVGLRTASTAVAADAAGADVVATGTAPTGPRRPVWRDTRLLLIGGVILALAMAEGTANDWLPLVMVDGHGFDPALGSAVYAAFAAAMTLGRFVGGRFVDRFGRAAVLAVSAVVGAIGLALVIFVDHQAVAGAAAILWGLGASLGFPVALSAAGDTAAPGEDATARVSLAATIGYIAFLVGPPALGFLGDHYGLRQALVLVLVLVAAAAFLTPAARTPARVEPERAAQPA</sequence>
<evidence type="ECO:0000313" key="8">
    <source>
        <dbReference type="Proteomes" id="UP000642125"/>
    </source>
</evidence>
<dbReference type="SUPFAM" id="SSF103473">
    <property type="entry name" value="MFS general substrate transporter"/>
    <property type="match status" value="1"/>
</dbReference>
<feature type="transmembrane region" description="Helical" evidence="5">
    <location>
        <begin position="100"/>
        <end position="119"/>
    </location>
</feature>
<dbReference type="InterPro" id="IPR051788">
    <property type="entry name" value="MFS_Transporter"/>
</dbReference>
<evidence type="ECO:0000259" key="6">
    <source>
        <dbReference type="PROSITE" id="PS50850"/>
    </source>
</evidence>
<dbReference type="AlphaFoldDB" id="A0A919P602"/>
<proteinExistence type="predicted"/>
<dbReference type="PROSITE" id="PS50850">
    <property type="entry name" value="MFS"/>
    <property type="match status" value="1"/>
</dbReference>
<name>A0A919P602_9CELL</name>
<evidence type="ECO:0000256" key="4">
    <source>
        <dbReference type="ARBA" id="ARBA00023136"/>
    </source>
</evidence>
<evidence type="ECO:0000256" key="3">
    <source>
        <dbReference type="ARBA" id="ARBA00022989"/>
    </source>
</evidence>
<dbReference type="Proteomes" id="UP000642125">
    <property type="component" value="Unassembled WGS sequence"/>
</dbReference>
<dbReference type="RefSeq" id="WP_239068442.1">
    <property type="nucleotide sequence ID" value="NZ_BONO01000002.1"/>
</dbReference>
<dbReference type="GO" id="GO:0005886">
    <property type="term" value="C:plasma membrane"/>
    <property type="evidence" value="ECO:0007669"/>
    <property type="project" value="UniProtKB-SubCell"/>
</dbReference>
<keyword evidence="3 5" id="KW-1133">Transmembrane helix</keyword>
<evidence type="ECO:0000256" key="2">
    <source>
        <dbReference type="ARBA" id="ARBA00022692"/>
    </source>
</evidence>
<evidence type="ECO:0000313" key="7">
    <source>
        <dbReference type="EMBL" id="GIG34905.1"/>
    </source>
</evidence>
<dbReference type="InterPro" id="IPR020846">
    <property type="entry name" value="MFS_dom"/>
</dbReference>
<dbReference type="GO" id="GO:0022857">
    <property type="term" value="F:transmembrane transporter activity"/>
    <property type="evidence" value="ECO:0007669"/>
    <property type="project" value="InterPro"/>
</dbReference>
<dbReference type="Pfam" id="PF07690">
    <property type="entry name" value="MFS_1"/>
    <property type="match status" value="1"/>
</dbReference>
<comment type="subcellular location">
    <subcellularLocation>
        <location evidence="1">Cell membrane</location>
        <topology evidence="1">Multi-pass membrane protein</topology>
    </subcellularLocation>
</comment>
<evidence type="ECO:0000256" key="1">
    <source>
        <dbReference type="ARBA" id="ARBA00004651"/>
    </source>
</evidence>
<keyword evidence="4 5" id="KW-0472">Membrane</keyword>